<sequence length="69" mass="7745">MAAQVAADLIPVRLVDADIPNALEIALNFNIYAYDAYFLHVAQAFSCPLMTLDKRMMQVANEMNIEILE</sequence>
<dbReference type="CDD" id="cd09873">
    <property type="entry name" value="PIN_Pae0151-like"/>
    <property type="match status" value="1"/>
</dbReference>
<dbReference type="InterPro" id="IPR044153">
    <property type="entry name" value="PIN_Pae0151-like"/>
</dbReference>
<dbReference type="InterPro" id="IPR029060">
    <property type="entry name" value="PIN-like_dom_sf"/>
</dbReference>
<keyword evidence="2" id="KW-1185">Reference proteome</keyword>
<proteinExistence type="predicted"/>
<evidence type="ECO:0008006" key="3">
    <source>
        <dbReference type="Google" id="ProtNLM"/>
    </source>
</evidence>
<accession>A0A3S3R7J1</accession>
<name>A0A3S3R7J1_9BACT</name>
<organism evidence="1 2">
    <name type="scientific">Candidatus Electrothrix aarhusensis</name>
    <dbReference type="NCBI Taxonomy" id="1859131"/>
    <lineage>
        <taxon>Bacteria</taxon>
        <taxon>Pseudomonadati</taxon>
        <taxon>Thermodesulfobacteriota</taxon>
        <taxon>Desulfobulbia</taxon>
        <taxon>Desulfobulbales</taxon>
        <taxon>Desulfobulbaceae</taxon>
        <taxon>Candidatus Electrothrix</taxon>
    </lineage>
</organism>
<evidence type="ECO:0000313" key="1">
    <source>
        <dbReference type="EMBL" id="RWX46144.1"/>
    </source>
</evidence>
<reference evidence="1 2" key="1">
    <citation type="submission" date="2017-01" db="EMBL/GenBank/DDBJ databases">
        <title>The cable genome- insights into the physiology and evolution of filamentous bacteria capable of sulfide oxidation via long distance electron transfer.</title>
        <authorList>
            <person name="Schreiber L."/>
            <person name="Bjerg J.T."/>
            <person name="Boggild A."/>
            <person name="Van De Vossenberg J."/>
            <person name="Meysman F."/>
            <person name="Nielsen L.P."/>
            <person name="Schramm A."/>
            <person name="Kjeldsen K.U."/>
        </authorList>
    </citation>
    <scope>NUCLEOTIDE SEQUENCE [LARGE SCALE GENOMIC DNA]</scope>
    <source>
        <strain evidence="1">MCF</strain>
    </source>
</reference>
<dbReference type="AlphaFoldDB" id="A0A3S3R7J1"/>
<evidence type="ECO:0000313" key="2">
    <source>
        <dbReference type="Proteomes" id="UP000287853"/>
    </source>
</evidence>
<comment type="caution">
    <text evidence="1">The sequence shown here is derived from an EMBL/GenBank/DDBJ whole genome shotgun (WGS) entry which is preliminary data.</text>
</comment>
<dbReference type="SUPFAM" id="SSF88723">
    <property type="entry name" value="PIN domain-like"/>
    <property type="match status" value="1"/>
</dbReference>
<protein>
    <recommendedName>
        <fullName evidence="3">PIN domain-containing protein</fullName>
    </recommendedName>
</protein>
<dbReference type="EMBL" id="MTKO01000069">
    <property type="protein sequence ID" value="RWX46144.1"/>
    <property type="molecule type" value="Genomic_DNA"/>
</dbReference>
<dbReference type="Gene3D" id="3.40.50.1010">
    <property type="entry name" value="5'-nuclease"/>
    <property type="match status" value="1"/>
</dbReference>
<dbReference type="Proteomes" id="UP000287853">
    <property type="component" value="Unassembled WGS sequence"/>
</dbReference>
<gene>
    <name evidence="1" type="ORF">H206_00436</name>
</gene>